<sequence>MTGIFKAYDVRGSYPDELDETMAGKIGYAFARVLKNSRIVIGRDVRLSSPALARAFTGGYTAAGGAVTDIGMVSTPLLYYAIIEGEFDGGVMVTASHLPGEMNGFKLCRGNAVPLSSDTGLPELEQIARGLPPIPLVASSNSPENTGMTERYLAKLAGYVQGQRALTIVVDAGDGAAGPELSRLFDRVPAWNLIPLNREPDGRFPHHGANPFVGGAARELEERVPAERADMGVAFDGDADRCLFVDEQGRQVPPDIVTALIAEFFLAREPRARILYDLRSSRVVAETIQHLGGTAIRCRVGHAFIKAQMREERAPFAGELSGHYYFRDLGFIDCGLMAMIAMANVLSMNGKPLSSLVRPLLKYRSTGELNLQVEQKDAILDSLANKYRDAKIDRLDGLTVEYDTWWFNLRSSNTEPVIRLNLEAETESLLNQKKEEILGVILGADPSMHLKTE</sequence>
<dbReference type="Pfam" id="PF02879">
    <property type="entry name" value="PGM_PMM_II"/>
    <property type="match status" value="1"/>
</dbReference>
<evidence type="ECO:0000259" key="9">
    <source>
        <dbReference type="Pfam" id="PF02879"/>
    </source>
</evidence>
<evidence type="ECO:0000259" key="8">
    <source>
        <dbReference type="Pfam" id="PF02878"/>
    </source>
</evidence>
<feature type="domain" description="Alpha-D-phosphohexomutase alpha/beta/alpha" evidence="8">
    <location>
        <begin position="4"/>
        <end position="126"/>
    </location>
</feature>
<accession>B8GI17</accession>
<evidence type="ECO:0000256" key="3">
    <source>
        <dbReference type="ARBA" id="ARBA00022553"/>
    </source>
</evidence>
<feature type="domain" description="Alpha-D-phosphohexomutase C-terminal" evidence="7">
    <location>
        <begin position="368"/>
        <end position="438"/>
    </location>
</feature>
<dbReference type="KEGG" id="mpl:Mpal_1432"/>
<evidence type="ECO:0000313" key="11">
    <source>
        <dbReference type="EMBL" id="ACL16757.1"/>
    </source>
</evidence>
<name>B8GI17_METPE</name>
<dbReference type="PANTHER" id="PTHR43771:SF1">
    <property type="entry name" value="PHOSPHOMANNOMUTASE"/>
    <property type="match status" value="1"/>
</dbReference>
<keyword evidence="3" id="KW-0597">Phosphoprotein</keyword>
<keyword evidence="5" id="KW-0460">Magnesium</keyword>
<evidence type="ECO:0000256" key="4">
    <source>
        <dbReference type="ARBA" id="ARBA00022723"/>
    </source>
</evidence>
<dbReference type="HOGENOM" id="CLU_016950_9_2_2"/>
<dbReference type="AlphaFoldDB" id="B8GI17"/>
<feature type="domain" description="Alpha-D-phosphohexomutase alpha/beta/alpha" evidence="10">
    <location>
        <begin position="254"/>
        <end position="359"/>
    </location>
</feature>
<dbReference type="InterPro" id="IPR005846">
    <property type="entry name" value="A-D-PHexomutase_a/b/a-III"/>
</dbReference>
<dbReference type="Gene3D" id="3.40.120.10">
    <property type="entry name" value="Alpha-D-Glucose-1,6-Bisphosphate, subunit A, domain 3"/>
    <property type="match status" value="3"/>
</dbReference>
<dbReference type="RefSeq" id="WP_012618076.1">
    <property type="nucleotide sequence ID" value="NC_011832.1"/>
</dbReference>
<organism evidence="11 12">
    <name type="scientific">Methanosphaerula palustris (strain ATCC BAA-1556 / DSM 19958 / E1-9c)</name>
    <dbReference type="NCBI Taxonomy" id="521011"/>
    <lineage>
        <taxon>Archaea</taxon>
        <taxon>Methanobacteriati</taxon>
        <taxon>Methanobacteriota</taxon>
        <taxon>Stenosarchaea group</taxon>
        <taxon>Methanomicrobia</taxon>
        <taxon>Methanomicrobiales</taxon>
        <taxon>Methanoregulaceae</taxon>
        <taxon>Methanosphaerula</taxon>
    </lineage>
</organism>
<dbReference type="InterPro" id="IPR036900">
    <property type="entry name" value="A-D-PHexomutase_C_sf"/>
</dbReference>
<dbReference type="GO" id="GO:0046872">
    <property type="term" value="F:metal ion binding"/>
    <property type="evidence" value="ECO:0007669"/>
    <property type="project" value="UniProtKB-KW"/>
</dbReference>
<dbReference type="STRING" id="521011.Mpal_1432"/>
<comment type="similarity">
    <text evidence="2">Belongs to the phosphohexose mutase family.</text>
</comment>
<dbReference type="PANTHER" id="PTHR43771">
    <property type="entry name" value="PHOSPHOMANNOMUTASE"/>
    <property type="match status" value="1"/>
</dbReference>
<dbReference type="InterPro" id="IPR005844">
    <property type="entry name" value="A-D-PHexomutase_a/b/a-I"/>
</dbReference>
<evidence type="ECO:0000259" key="7">
    <source>
        <dbReference type="Pfam" id="PF00408"/>
    </source>
</evidence>
<protein>
    <submittedName>
        <fullName evidence="11">Phosphomannomutase</fullName>
        <ecNumber evidence="11">5.4.2.8</ecNumber>
    </submittedName>
</protein>
<evidence type="ECO:0000256" key="2">
    <source>
        <dbReference type="ARBA" id="ARBA00010231"/>
    </source>
</evidence>
<dbReference type="EMBL" id="CP001338">
    <property type="protein sequence ID" value="ACL16757.1"/>
    <property type="molecule type" value="Genomic_DNA"/>
</dbReference>
<gene>
    <name evidence="11" type="ordered locus">Mpal_1432</name>
</gene>
<dbReference type="InterPro" id="IPR016055">
    <property type="entry name" value="A-D-PHexomutase_a/b/a-I/II/III"/>
</dbReference>
<feature type="domain" description="Alpha-D-phosphohexomutase alpha/beta/alpha" evidence="9">
    <location>
        <begin position="151"/>
        <end position="249"/>
    </location>
</feature>
<evidence type="ECO:0000259" key="10">
    <source>
        <dbReference type="Pfam" id="PF02880"/>
    </source>
</evidence>
<dbReference type="GeneID" id="7270037"/>
<dbReference type="Gene3D" id="3.30.310.50">
    <property type="entry name" value="Alpha-D-phosphohexomutase, C-terminal domain"/>
    <property type="match status" value="1"/>
</dbReference>
<dbReference type="eggNOG" id="arCOG00767">
    <property type="taxonomic scope" value="Archaea"/>
</dbReference>
<dbReference type="GO" id="GO:0004615">
    <property type="term" value="F:phosphomannomutase activity"/>
    <property type="evidence" value="ECO:0007669"/>
    <property type="project" value="UniProtKB-EC"/>
</dbReference>
<dbReference type="Proteomes" id="UP000002457">
    <property type="component" value="Chromosome"/>
</dbReference>
<dbReference type="EC" id="5.4.2.8" evidence="11"/>
<proteinExistence type="inferred from homology"/>
<reference evidence="11 12" key="1">
    <citation type="journal article" date="2015" name="Genome Announc.">
        <title>Complete Genome Sequence of Methanosphaerula palustris E1-9CT, a Hydrogenotrophic Methanogen Isolated from a Minerotrophic Fen Peatland.</title>
        <authorList>
            <person name="Cadillo-Quiroz H."/>
            <person name="Browne P."/>
            <person name="Kyrpides N."/>
            <person name="Woyke T."/>
            <person name="Goodwin L."/>
            <person name="Detter C."/>
            <person name="Yavitt J.B."/>
            <person name="Zinder S.H."/>
        </authorList>
    </citation>
    <scope>NUCLEOTIDE SEQUENCE [LARGE SCALE GENOMIC DNA]</scope>
    <source>
        <strain evidence="12">ATCC BAA-1556 / DSM 19958 / E1-9c</strain>
    </source>
</reference>
<dbReference type="CDD" id="cd03089">
    <property type="entry name" value="PMM_PGM"/>
    <property type="match status" value="1"/>
</dbReference>
<dbReference type="Pfam" id="PF00408">
    <property type="entry name" value="PGM_PMM_IV"/>
    <property type="match status" value="1"/>
</dbReference>
<dbReference type="InterPro" id="IPR005845">
    <property type="entry name" value="A-D-PHexomutase_a/b/a-II"/>
</dbReference>
<comment type="cofactor">
    <cofactor evidence="1">
        <name>Mg(2+)</name>
        <dbReference type="ChEBI" id="CHEBI:18420"/>
    </cofactor>
</comment>
<keyword evidence="12" id="KW-1185">Reference proteome</keyword>
<evidence type="ECO:0000256" key="6">
    <source>
        <dbReference type="ARBA" id="ARBA00023235"/>
    </source>
</evidence>
<evidence type="ECO:0000256" key="5">
    <source>
        <dbReference type="ARBA" id="ARBA00022842"/>
    </source>
</evidence>
<dbReference type="Pfam" id="PF02878">
    <property type="entry name" value="PGM_PMM_I"/>
    <property type="match status" value="1"/>
</dbReference>
<evidence type="ECO:0000256" key="1">
    <source>
        <dbReference type="ARBA" id="ARBA00001946"/>
    </source>
</evidence>
<dbReference type="InterPro" id="IPR005843">
    <property type="entry name" value="A-D-PHexomutase_C"/>
</dbReference>
<evidence type="ECO:0000313" key="12">
    <source>
        <dbReference type="Proteomes" id="UP000002457"/>
    </source>
</evidence>
<dbReference type="InterPro" id="IPR005841">
    <property type="entry name" value="Alpha-D-phosphohexomutase_SF"/>
</dbReference>
<keyword evidence="6 11" id="KW-0413">Isomerase</keyword>
<dbReference type="GO" id="GO:0005975">
    <property type="term" value="P:carbohydrate metabolic process"/>
    <property type="evidence" value="ECO:0007669"/>
    <property type="project" value="InterPro"/>
</dbReference>
<dbReference type="Pfam" id="PF02880">
    <property type="entry name" value="PGM_PMM_III"/>
    <property type="match status" value="1"/>
</dbReference>
<keyword evidence="4" id="KW-0479">Metal-binding</keyword>
<dbReference type="SUPFAM" id="SSF55957">
    <property type="entry name" value="Phosphoglucomutase, C-terminal domain"/>
    <property type="match status" value="1"/>
</dbReference>
<dbReference type="PRINTS" id="PR00509">
    <property type="entry name" value="PGMPMM"/>
</dbReference>
<dbReference type="SUPFAM" id="SSF53738">
    <property type="entry name" value="Phosphoglucomutase, first 3 domains"/>
    <property type="match status" value="3"/>
</dbReference>
<dbReference type="OrthoDB" id="10363at2157"/>